<feature type="region of interest" description="Disordered" evidence="1">
    <location>
        <begin position="216"/>
        <end position="256"/>
    </location>
</feature>
<dbReference type="AlphaFoldDB" id="A0A086LXL2"/>
<evidence type="ECO:0000313" key="2">
    <source>
        <dbReference type="EMBL" id="KFG61380.1"/>
    </source>
</evidence>
<gene>
    <name evidence="2" type="ORF">TGRUB_431420</name>
</gene>
<sequence>MAGAAAALQRRASSLSTGACAELQTEAALLQSPSSGARKEESEQGGEAADRDDAERTEAERTEEGRTEAERTEEARRRAGAEEPGKREAKTGTGSAFEARALCTHQRSALETQIHSLQRLIWEFAFDPRDWPRLRQVDRAGRSFAETASRASLRLLRHCPAPTASPGVSRAFSRLGHLLPDLLLDCTMSDFLDPSSSAPVSLSASGDTQPARLLALSPPLSPSLAGSRGPEGAFGASCDSARKARDPGPHGRQAEAPCLQNLSPLESGCGEWSVWLFDSQAQPPLRRLPAGAAAALGARSAGGLAQALAGAAETLELPLHLWRSRRLVKT</sequence>
<organism evidence="2 3">
    <name type="scientific">Toxoplasma gondii RUB</name>
    <dbReference type="NCBI Taxonomy" id="935652"/>
    <lineage>
        <taxon>Eukaryota</taxon>
        <taxon>Sar</taxon>
        <taxon>Alveolata</taxon>
        <taxon>Apicomplexa</taxon>
        <taxon>Conoidasida</taxon>
        <taxon>Coccidia</taxon>
        <taxon>Eucoccidiorida</taxon>
        <taxon>Eimeriorina</taxon>
        <taxon>Sarcocystidae</taxon>
        <taxon>Toxoplasma</taxon>
    </lineage>
</organism>
<evidence type="ECO:0000313" key="3">
    <source>
        <dbReference type="Proteomes" id="UP000028834"/>
    </source>
</evidence>
<accession>A0A086LXL2</accession>
<dbReference type="Proteomes" id="UP000028834">
    <property type="component" value="Unassembled WGS sequence"/>
</dbReference>
<proteinExistence type="predicted"/>
<dbReference type="VEuPathDB" id="ToxoDB:TGRUB_431420"/>
<feature type="compositionally biased region" description="Low complexity" evidence="1">
    <location>
        <begin position="216"/>
        <end position="230"/>
    </location>
</feature>
<comment type="caution">
    <text evidence="2">The sequence shown here is derived from an EMBL/GenBank/DDBJ whole genome shotgun (WGS) entry which is preliminary data.</text>
</comment>
<feature type="region of interest" description="Disordered" evidence="1">
    <location>
        <begin position="26"/>
        <end position="93"/>
    </location>
</feature>
<name>A0A086LXL2_TOXGO</name>
<dbReference type="EMBL" id="AFYV02001614">
    <property type="protein sequence ID" value="KFG61380.1"/>
    <property type="molecule type" value="Genomic_DNA"/>
</dbReference>
<feature type="compositionally biased region" description="Basic and acidic residues" evidence="1">
    <location>
        <begin position="240"/>
        <end position="253"/>
    </location>
</feature>
<protein>
    <submittedName>
        <fullName evidence="2">Uncharacterized protein</fullName>
    </submittedName>
</protein>
<feature type="compositionally biased region" description="Basic and acidic residues" evidence="1">
    <location>
        <begin position="37"/>
        <end position="90"/>
    </location>
</feature>
<reference evidence="2 3" key="1">
    <citation type="submission" date="2014-05" db="EMBL/GenBank/DDBJ databases">
        <authorList>
            <person name="Sibley D."/>
            <person name="Venepally P."/>
            <person name="Karamycheva S."/>
            <person name="Hadjithomas M."/>
            <person name="Khan A."/>
            <person name="Brunk B."/>
            <person name="Roos D."/>
            <person name="Caler E."/>
            <person name="Lorenzi H."/>
        </authorList>
    </citation>
    <scope>NUCLEOTIDE SEQUENCE [LARGE SCALE GENOMIC DNA]</scope>
    <source>
        <strain evidence="2 3">RUB</strain>
    </source>
</reference>
<evidence type="ECO:0000256" key="1">
    <source>
        <dbReference type="SAM" id="MobiDB-lite"/>
    </source>
</evidence>